<evidence type="ECO:0000259" key="5">
    <source>
        <dbReference type="SMART" id="SM00198"/>
    </source>
</evidence>
<dbReference type="SMART" id="SM00198">
    <property type="entry name" value="SCP"/>
    <property type="match status" value="1"/>
</dbReference>
<feature type="region of interest" description="Disordered" evidence="3">
    <location>
        <begin position="86"/>
        <end position="110"/>
    </location>
</feature>
<name>A0A1I8PJE1_STOCA</name>
<accession>A0A1I8PJE1</accession>
<dbReference type="VEuPathDB" id="VectorBase:SCAU008608"/>
<gene>
    <name evidence="6" type="primary">106088250</name>
</gene>
<dbReference type="Gene3D" id="3.40.33.10">
    <property type="entry name" value="CAP"/>
    <property type="match status" value="1"/>
</dbReference>
<dbReference type="SUPFAM" id="SSF55797">
    <property type="entry name" value="PR-1-like"/>
    <property type="match status" value="1"/>
</dbReference>
<evidence type="ECO:0000256" key="3">
    <source>
        <dbReference type="SAM" id="MobiDB-lite"/>
    </source>
</evidence>
<evidence type="ECO:0000256" key="2">
    <source>
        <dbReference type="ARBA" id="ARBA00022525"/>
    </source>
</evidence>
<sequence>MWKLIIILNVITSLLLMEALANQAIFKVAKGNPCPTGKKKMEGKFSRTMPMTPITDSPLIITASIAEFIKSTTAKDILTINETMATTTTSSSSSSSTTTTTTNAPVTEPPVAATTVNPLELAANTTTTTASLTSPLASVNTTEPFDPYCTPSLCEFYNGTHFQVLPHIACHNPGNFAPTCGFRPHLLHMSNRRRNLILALHNLARSKVASGRLPGYNTASHMPLLKWDPELERLATLHVKRCHFSHDQCRNTLRFAYSGQNIGYYWIEREFITHSRRMKNFIVNWFKEYVDANQTYVDSYQVHPEG</sequence>
<feature type="signal peptide" evidence="4">
    <location>
        <begin position="1"/>
        <end position="21"/>
    </location>
</feature>
<dbReference type="OrthoDB" id="414826at2759"/>
<feature type="compositionally biased region" description="Low complexity" evidence="3">
    <location>
        <begin position="86"/>
        <end position="102"/>
    </location>
</feature>
<dbReference type="Pfam" id="PF00188">
    <property type="entry name" value="CAP"/>
    <property type="match status" value="1"/>
</dbReference>
<dbReference type="Proteomes" id="UP000095300">
    <property type="component" value="Unassembled WGS sequence"/>
</dbReference>
<keyword evidence="4" id="KW-0732">Signal</keyword>
<dbReference type="STRING" id="35570.A0A1I8PJE1"/>
<evidence type="ECO:0000313" key="7">
    <source>
        <dbReference type="Proteomes" id="UP000095300"/>
    </source>
</evidence>
<evidence type="ECO:0000256" key="1">
    <source>
        <dbReference type="ARBA" id="ARBA00004613"/>
    </source>
</evidence>
<keyword evidence="2" id="KW-0964">Secreted</keyword>
<comment type="subcellular location">
    <subcellularLocation>
        <location evidence="1">Secreted</location>
    </subcellularLocation>
</comment>
<feature type="chain" id="PRO_5009326742" description="SCP domain-containing protein" evidence="4">
    <location>
        <begin position="22"/>
        <end position="306"/>
    </location>
</feature>
<reference evidence="6" key="1">
    <citation type="submission" date="2020-05" db="UniProtKB">
        <authorList>
            <consortium name="EnsemblMetazoa"/>
        </authorList>
    </citation>
    <scope>IDENTIFICATION</scope>
    <source>
        <strain evidence="6">USDA</strain>
    </source>
</reference>
<dbReference type="InterPro" id="IPR014044">
    <property type="entry name" value="CAP_dom"/>
</dbReference>
<feature type="domain" description="SCP" evidence="5">
    <location>
        <begin position="192"/>
        <end position="306"/>
    </location>
</feature>
<evidence type="ECO:0000313" key="6">
    <source>
        <dbReference type="EnsemblMetazoa" id="SCAU008608-PA"/>
    </source>
</evidence>
<proteinExistence type="predicted"/>
<dbReference type="CDD" id="cd05380">
    <property type="entry name" value="CAP_euk"/>
    <property type="match status" value="1"/>
</dbReference>
<dbReference type="AlphaFoldDB" id="A0A1I8PJE1"/>
<dbReference type="InterPro" id="IPR035940">
    <property type="entry name" value="CAP_sf"/>
</dbReference>
<organism evidence="6 7">
    <name type="scientific">Stomoxys calcitrans</name>
    <name type="common">Stable fly</name>
    <name type="synonym">Conops calcitrans</name>
    <dbReference type="NCBI Taxonomy" id="35570"/>
    <lineage>
        <taxon>Eukaryota</taxon>
        <taxon>Metazoa</taxon>
        <taxon>Ecdysozoa</taxon>
        <taxon>Arthropoda</taxon>
        <taxon>Hexapoda</taxon>
        <taxon>Insecta</taxon>
        <taxon>Pterygota</taxon>
        <taxon>Neoptera</taxon>
        <taxon>Endopterygota</taxon>
        <taxon>Diptera</taxon>
        <taxon>Brachycera</taxon>
        <taxon>Muscomorpha</taxon>
        <taxon>Muscoidea</taxon>
        <taxon>Muscidae</taxon>
        <taxon>Stomoxys</taxon>
    </lineage>
</organism>
<keyword evidence="7" id="KW-1185">Reference proteome</keyword>
<dbReference type="GO" id="GO:0005576">
    <property type="term" value="C:extracellular region"/>
    <property type="evidence" value="ECO:0007669"/>
    <property type="project" value="UniProtKB-SubCell"/>
</dbReference>
<dbReference type="EnsemblMetazoa" id="SCAU008608-RA">
    <property type="protein sequence ID" value="SCAU008608-PA"/>
    <property type="gene ID" value="SCAU008608"/>
</dbReference>
<protein>
    <recommendedName>
        <fullName evidence="5">SCP domain-containing protein</fullName>
    </recommendedName>
</protein>
<evidence type="ECO:0000256" key="4">
    <source>
        <dbReference type="SAM" id="SignalP"/>
    </source>
</evidence>